<keyword evidence="7 11" id="KW-1133">Transmembrane helix</keyword>
<evidence type="ECO:0000256" key="10">
    <source>
        <dbReference type="RuleBase" id="RU003983"/>
    </source>
</evidence>
<feature type="domain" description="Peptidase M48" evidence="12">
    <location>
        <begin position="96"/>
        <end position="310"/>
    </location>
</feature>
<dbReference type="STRING" id="716544.wcw_1101"/>
<feature type="transmembrane region" description="Helical" evidence="11">
    <location>
        <begin position="171"/>
        <end position="190"/>
    </location>
</feature>
<evidence type="ECO:0000256" key="2">
    <source>
        <dbReference type="ARBA" id="ARBA00022670"/>
    </source>
</evidence>
<evidence type="ECO:0000256" key="4">
    <source>
        <dbReference type="ARBA" id="ARBA00022723"/>
    </source>
</evidence>
<organism evidence="13 14">
    <name type="scientific">Waddlia chondrophila (strain ATCC VR-1470 / WSU 86-1044)</name>
    <dbReference type="NCBI Taxonomy" id="716544"/>
    <lineage>
        <taxon>Bacteria</taxon>
        <taxon>Pseudomonadati</taxon>
        <taxon>Chlamydiota</taxon>
        <taxon>Chlamydiia</taxon>
        <taxon>Parachlamydiales</taxon>
        <taxon>Waddliaceae</taxon>
        <taxon>Waddlia</taxon>
    </lineage>
</organism>
<dbReference type="Proteomes" id="UP000001505">
    <property type="component" value="Chromosome"/>
</dbReference>
<keyword evidence="3 11" id="KW-0812">Transmembrane</keyword>
<dbReference type="KEGG" id="wch:wcw_1101"/>
<sequence length="328" mass="36291">MDFWAAQQRARKKTKLYLAAFILITLGVAFLLEVVMRDASPGYAQSFPIAGPLFLIITFCVAGFQYMMYSSRGGSYVAESVGAYRIDPQTANPIERKLLNIVEEIAISSSLPVPPLYIIPSKQINAFAAGLTPNKAAIAITEGALMKLNRDEVQGVIAHEFGHIYNGDMAISLRLAAMVMGFFFVLYFAMRMFQFASLTGRGRDNQRGGAPIFLIALLLMGAGIFTWFAGSVLKAMVSREREYLADACSVQFTRNPEGIANALKKIALDQTHDMPKEGMAYSHMYLDDRSAFSSLFATHPPLKKRIEAILGKTYMPDEWPPRSHDSTS</sequence>
<dbReference type="GO" id="GO:0006508">
    <property type="term" value="P:proteolysis"/>
    <property type="evidence" value="ECO:0007669"/>
    <property type="project" value="UniProtKB-KW"/>
</dbReference>
<gene>
    <name evidence="13" type="primary">htpX</name>
    <name evidence="13" type="ordered locus">wcw_1101</name>
</gene>
<dbReference type="RefSeq" id="WP_013182171.1">
    <property type="nucleotide sequence ID" value="NC_014225.1"/>
</dbReference>
<keyword evidence="14" id="KW-1185">Reference proteome</keyword>
<dbReference type="CDD" id="cd07340">
    <property type="entry name" value="M48B_Htpx_like"/>
    <property type="match status" value="1"/>
</dbReference>
<dbReference type="PANTHER" id="PTHR43221:SF2">
    <property type="entry name" value="PROTEASE HTPX HOMOLOG"/>
    <property type="match status" value="1"/>
</dbReference>
<evidence type="ECO:0000256" key="5">
    <source>
        <dbReference type="ARBA" id="ARBA00022801"/>
    </source>
</evidence>
<dbReference type="GO" id="GO:0046872">
    <property type="term" value="F:metal ion binding"/>
    <property type="evidence" value="ECO:0007669"/>
    <property type="project" value="UniProtKB-KW"/>
</dbReference>
<keyword evidence="4" id="KW-0479">Metal-binding</keyword>
<dbReference type="GO" id="GO:0004222">
    <property type="term" value="F:metalloendopeptidase activity"/>
    <property type="evidence" value="ECO:0007669"/>
    <property type="project" value="InterPro"/>
</dbReference>
<dbReference type="EMBL" id="CP001928">
    <property type="protein sequence ID" value="ADI38458.1"/>
    <property type="molecule type" value="Genomic_DNA"/>
</dbReference>
<dbReference type="InterPro" id="IPR001915">
    <property type="entry name" value="Peptidase_M48"/>
</dbReference>
<feature type="transmembrane region" description="Helical" evidence="11">
    <location>
        <begin position="210"/>
        <end position="233"/>
    </location>
</feature>
<evidence type="ECO:0000256" key="11">
    <source>
        <dbReference type="SAM" id="Phobius"/>
    </source>
</evidence>
<evidence type="ECO:0000256" key="9">
    <source>
        <dbReference type="ARBA" id="ARBA00023136"/>
    </source>
</evidence>
<dbReference type="OrthoDB" id="15218at2"/>
<dbReference type="eggNOG" id="COG0501">
    <property type="taxonomic scope" value="Bacteria"/>
</dbReference>
<dbReference type="PANTHER" id="PTHR43221">
    <property type="entry name" value="PROTEASE HTPX"/>
    <property type="match status" value="1"/>
</dbReference>
<feature type="transmembrane region" description="Helical" evidence="11">
    <location>
        <begin position="42"/>
        <end position="64"/>
    </location>
</feature>
<keyword evidence="6 10" id="KW-0862">Zinc</keyword>
<dbReference type="Pfam" id="PF01435">
    <property type="entry name" value="Peptidase_M48"/>
    <property type="match status" value="1"/>
</dbReference>
<proteinExistence type="inferred from homology"/>
<evidence type="ECO:0000256" key="6">
    <source>
        <dbReference type="ARBA" id="ARBA00022833"/>
    </source>
</evidence>
<evidence type="ECO:0000256" key="1">
    <source>
        <dbReference type="ARBA" id="ARBA00022475"/>
    </source>
</evidence>
<keyword evidence="1" id="KW-1003">Cell membrane</keyword>
<evidence type="ECO:0000313" key="13">
    <source>
        <dbReference type="EMBL" id="ADI38458.1"/>
    </source>
</evidence>
<dbReference type="AlphaFoldDB" id="D6YWE7"/>
<evidence type="ECO:0000256" key="3">
    <source>
        <dbReference type="ARBA" id="ARBA00022692"/>
    </source>
</evidence>
<feature type="transmembrane region" description="Helical" evidence="11">
    <location>
        <begin position="16"/>
        <end position="36"/>
    </location>
</feature>
<keyword evidence="9 11" id="KW-0472">Membrane</keyword>
<evidence type="ECO:0000256" key="8">
    <source>
        <dbReference type="ARBA" id="ARBA00023049"/>
    </source>
</evidence>
<dbReference type="EC" id="3.4.24.-" evidence="13"/>
<comment type="cofactor">
    <cofactor evidence="10">
        <name>Zn(2+)</name>
        <dbReference type="ChEBI" id="CHEBI:29105"/>
    </cofactor>
    <text evidence="10">Binds 1 zinc ion per subunit.</text>
</comment>
<reference evidence="13 14" key="1">
    <citation type="journal article" date="2010" name="PLoS ONE">
        <title>The Waddlia genome: a window into chlamydial biology.</title>
        <authorList>
            <person name="Bertelli C."/>
            <person name="Collyn F."/>
            <person name="Croxatto A."/>
            <person name="Ruckert C."/>
            <person name="Polkinghorne A."/>
            <person name="Kebbi-Beghdadi C."/>
            <person name="Goesmann A."/>
            <person name="Vaughan L."/>
            <person name="Greub G."/>
        </authorList>
    </citation>
    <scope>NUCLEOTIDE SEQUENCE [LARGE SCALE GENOMIC DNA]</scope>
    <source>
        <strain evidence="14">ATCC VR-1470 / WSU 86-1044</strain>
    </source>
</reference>
<dbReference type="HOGENOM" id="CLU_042266_2_2_0"/>
<evidence type="ECO:0000259" key="12">
    <source>
        <dbReference type="Pfam" id="PF01435"/>
    </source>
</evidence>
<keyword evidence="5 10" id="KW-0378">Hydrolase</keyword>
<dbReference type="InterPro" id="IPR050083">
    <property type="entry name" value="HtpX_protease"/>
</dbReference>
<keyword evidence="8 10" id="KW-0482">Metalloprotease</keyword>
<protein>
    <submittedName>
        <fullName evidence="13">Putative heat shock protein HtpX</fullName>
        <ecNumber evidence="13">3.4.24.-</ecNumber>
    </submittedName>
</protein>
<dbReference type="Gene3D" id="3.30.2010.10">
    <property type="entry name" value="Metalloproteases ('zincins'), catalytic domain"/>
    <property type="match status" value="1"/>
</dbReference>
<evidence type="ECO:0000313" key="14">
    <source>
        <dbReference type="Proteomes" id="UP000001505"/>
    </source>
</evidence>
<keyword evidence="2 10" id="KW-0645">Protease</keyword>
<keyword evidence="13" id="KW-0346">Stress response</keyword>
<evidence type="ECO:0000256" key="7">
    <source>
        <dbReference type="ARBA" id="ARBA00022989"/>
    </source>
</evidence>
<comment type="similarity">
    <text evidence="10">Belongs to the peptidase M48 family.</text>
</comment>
<accession>D6YWE7</accession>
<name>D6YWE7_WADCW</name>